<sequence>MSTGAGLPHPKDAGAAWSAVAQALRESRPISEPDVNLLAAWLEGRLEESEAAPVESWIAANPLEASTRLAELRESLTEAPPNVPHKLLLRLRALRPQRKSTHQPMPSFWRRMPQVAAVAATLAIGLFGAYGSYEMGLRGSLPALEQERQFAQASLPEFLPPEDEFFFD</sequence>
<accession>A0ABT5YJH7</accession>
<reference evidence="1 2" key="1">
    <citation type="submission" date="2023-03" db="EMBL/GenBank/DDBJ databases">
        <title>Fodinicurvata sp. CAU 1616 isolated from sea sendiment.</title>
        <authorList>
            <person name="Kim W."/>
        </authorList>
    </citation>
    <scope>NUCLEOTIDE SEQUENCE [LARGE SCALE GENOMIC DNA]</scope>
    <source>
        <strain evidence="1 2">CAU 1616</strain>
    </source>
</reference>
<proteinExistence type="predicted"/>
<name>A0ABT5YJH7_9PROT</name>
<evidence type="ECO:0008006" key="3">
    <source>
        <dbReference type="Google" id="ProtNLM"/>
    </source>
</evidence>
<organism evidence="1 2">
    <name type="scientific">Aquibaculum arenosum</name>
    <dbReference type="NCBI Taxonomy" id="3032591"/>
    <lineage>
        <taxon>Bacteria</taxon>
        <taxon>Pseudomonadati</taxon>
        <taxon>Pseudomonadota</taxon>
        <taxon>Alphaproteobacteria</taxon>
        <taxon>Rhodospirillales</taxon>
        <taxon>Rhodovibrionaceae</taxon>
        <taxon>Aquibaculum</taxon>
    </lineage>
</organism>
<evidence type="ECO:0000313" key="1">
    <source>
        <dbReference type="EMBL" id="MDF2095101.1"/>
    </source>
</evidence>
<dbReference type="RefSeq" id="WP_275820201.1">
    <property type="nucleotide sequence ID" value="NZ_JARHUD010000002.1"/>
</dbReference>
<comment type="caution">
    <text evidence="1">The sequence shown here is derived from an EMBL/GenBank/DDBJ whole genome shotgun (WGS) entry which is preliminary data.</text>
</comment>
<dbReference type="Proteomes" id="UP001215503">
    <property type="component" value="Unassembled WGS sequence"/>
</dbReference>
<gene>
    <name evidence="1" type="ORF">P2G67_03830</name>
</gene>
<keyword evidence="2" id="KW-1185">Reference proteome</keyword>
<dbReference type="EMBL" id="JARHUD010000002">
    <property type="protein sequence ID" value="MDF2095101.1"/>
    <property type="molecule type" value="Genomic_DNA"/>
</dbReference>
<evidence type="ECO:0000313" key="2">
    <source>
        <dbReference type="Proteomes" id="UP001215503"/>
    </source>
</evidence>
<protein>
    <recommendedName>
        <fullName evidence="3">Anti-sigma factor</fullName>
    </recommendedName>
</protein>